<organism evidence="1">
    <name type="scientific">Aspergillus arachidicola</name>
    <dbReference type="NCBI Taxonomy" id="656916"/>
    <lineage>
        <taxon>Eukaryota</taxon>
        <taxon>Fungi</taxon>
        <taxon>Dikarya</taxon>
        <taxon>Ascomycota</taxon>
        <taxon>Pezizomycotina</taxon>
        <taxon>Eurotiomycetes</taxon>
        <taxon>Eurotiomycetidae</taxon>
        <taxon>Eurotiales</taxon>
        <taxon>Aspergillaceae</taxon>
        <taxon>Aspergillus</taxon>
        <taxon>Aspergillus subgen. Circumdati</taxon>
    </lineage>
</organism>
<dbReference type="EMBL" id="ML737129">
    <property type="protein sequence ID" value="KAE8343521.1"/>
    <property type="molecule type" value="Genomic_DNA"/>
</dbReference>
<dbReference type="PANTHER" id="PTHR43591">
    <property type="entry name" value="METHYLTRANSFERASE"/>
    <property type="match status" value="1"/>
</dbReference>
<dbReference type="Proteomes" id="UP000325558">
    <property type="component" value="Unassembled WGS sequence"/>
</dbReference>
<dbReference type="PANTHER" id="PTHR43591:SF96">
    <property type="entry name" value="PUTATIVE-RELATED"/>
    <property type="match status" value="1"/>
</dbReference>
<reference evidence="1" key="1">
    <citation type="submission" date="2019-04" db="EMBL/GenBank/DDBJ databases">
        <title>Friends and foes A comparative genomics study of 23 Aspergillus species from section Flavi.</title>
        <authorList>
            <consortium name="DOE Joint Genome Institute"/>
            <person name="Kjaerbolling I."/>
            <person name="Vesth T."/>
            <person name="Frisvad J.C."/>
            <person name="Nybo J.L."/>
            <person name="Theobald S."/>
            <person name="Kildgaard S."/>
            <person name="Isbrandt T."/>
            <person name="Kuo A."/>
            <person name="Sato A."/>
            <person name="Lyhne E.K."/>
            <person name="Kogle M.E."/>
            <person name="Wiebenga A."/>
            <person name="Kun R.S."/>
            <person name="Lubbers R.J."/>
            <person name="Makela M.R."/>
            <person name="Barry K."/>
            <person name="Chovatia M."/>
            <person name="Clum A."/>
            <person name="Daum C."/>
            <person name="Haridas S."/>
            <person name="He G."/>
            <person name="LaButti K."/>
            <person name="Lipzen A."/>
            <person name="Mondo S."/>
            <person name="Riley R."/>
            <person name="Salamov A."/>
            <person name="Simmons B.A."/>
            <person name="Magnuson J.K."/>
            <person name="Henrissat B."/>
            <person name="Mortensen U.H."/>
            <person name="Larsen T.O."/>
            <person name="Devries R.P."/>
            <person name="Grigoriev I.V."/>
            <person name="Machida M."/>
            <person name="Baker S.E."/>
            <person name="Andersen M.R."/>
        </authorList>
    </citation>
    <scope>NUCLEOTIDE SEQUENCE</scope>
    <source>
        <strain evidence="1">CBS 117612</strain>
    </source>
</reference>
<dbReference type="OrthoDB" id="417697at2759"/>
<name>A0A5N6YDG7_9EURO</name>
<evidence type="ECO:0000313" key="1">
    <source>
        <dbReference type="EMBL" id="KAE8343521.1"/>
    </source>
</evidence>
<proteinExistence type="predicted"/>
<accession>A0A5N6YDG7</accession>
<protein>
    <recommendedName>
        <fullName evidence="2">UMTA methyltransferase family protein</fullName>
    </recommendedName>
</protein>
<dbReference type="InterPro" id="IPR029063">
    <property type="entry name" value="SAM-dependent_MTases_sf"/>
</dbReference>
<dbReference type="SUPFAM" id="SSF53335">
    <property type="entry name" value="S-adenosyl-L-methionine-dependent methyltransferases"/>
    <property type="match status" value="1"/>
</dbReference>
<dbReference type="AlphaFoldDB" id="A0A5N6YDG7"/>
<sequence length="339" mass="37871">MEQRTVDVFSSEKALNHHLIHDPSLLFVRITSKSTLRAFLISDNSLQMHGSGSSQASFRLADGLGYGLQQNHRSVIRLNLQHFLWREVYGFHIHPSVHLPPSDNSIEPSARPAIADVATGTALWLIDVSRDFPHSRLDGLDIDLTQAPHPGWMPSNITLQHWDVFTDVPASLECQYDLVHVRLLVLVLSGVDPMPVIRRLFQLVKPGGYIQWDELDCVNMKIKKVNPSVEAPALEEIRIASHANGRHDWVMDLPRLLNEAGFQDAKLDYYDEGPELVRAFNDQHLLTMEEFASKLMQNGKAEAAASFVKLIQAGYQECVNGAALSIPRVVVVAKRPGSA</sequence>
<dbReference type="Gene3D" id="3.40.50.150">
    <property type="entry name" value="Vaccinia Virus protein VP39"/>
    <property type="match status" value="1"/>
</dbReference>
<evidence type="ECO:0008006" key="2">
    <source>
        <dbReference type="Google" id="ProtNLM"/>
    </source>
</evidence>
<gene>
    <name evidence="1" type="ORF">BDV24DRAFT_161564</name>
</gene>